<gene>
    <name evidence="9" type="ORF">C427_1041</name>
</gene>
<evidence type="ECO:0000256" key="7">
    <source>
        <dbReference type="SAM" id="Phobius"/>
    </source>
</evidence>
<dbReference type="Proteomes" id="UP000011864">
    <property type="component" value="Chromosome"/>
</dbReference>
<feature type="transmembrane region" description="Helical" evidence="7">
    <location>
        <begin position="77"/>
        <end position="100"/>
    </location>
</feature>
<dbReference type="PANTHER" id="PTHR30576">
    <property type="entry name" value="COLANIC BIOSYNTHESIS UDP-GLUCOSE LIPID CARRIER TRANSFERASE"/>
    <property type="match status" value="1"/>
</dbReference>
<dbReference type="NCBIfam" id="TIGR03025">
    <property type="entry name" value="EPS_sugtrans"/>
    <property type="match status" value="1"/>
</dbReference>
<dbReference type="GO" id="GO:0009242">
    <property type="term" value="P:colanic acid biosynthetic process"/>
    <property type="evidence" value="ECO:0007669"/>
    <property type="project" value="TreeGrafter"/>
</dbReference>
<dbReference type="EMBL" id="CP003837">
    <property type="protein sequence ID" value="AGH43150.1"/>
    <property type="molecule type" value="Genomic_DNA"/>
</dbReference>
<dbReference type="eggNOG" id="COG2148">
    <property type="taxonomic scope" value="Bacteria"/>
</dbReference>
<proteinExistence type="inferred from homology"/>
<evidence type="ECO:0000256" key="3">
    <source>
        <dbReference type="ARBA" id="ARBA00022679"/>
    </source>
</evidence>
<organism evidence="9 10">
    <name type="scientific">Paraglaciecola psychrophila 170</name>
    <dbReference type="NCBI Taxonomy" id="1129794"/>
    <lineage>
        <taxon>Bacteria</taxon>
        <taxon>Pseudomonadati</taxon>
        <taxon>Pseudomonadota</taxon>
        <taxon>Gammaproteobacteria</taxon>
        <taxon>Alteromonadales</taxon>
        <taxon>Alteromonadaceae</taxon>
        <taxon>Paraglaciecola</taxon>
    </lineage>
</organism>
<dbReference type="Gene3D" id="3.40.50.720">
    <property type="entry name" value="NAD(P)-binding Rossmann-like Domain"/>
    <property type="match status" value="1"/>
</dbReference>
<dbReference type="GO" id="GO:0089702">
    <property type="term" value="F:undecaprenyl-phosphate glucose phosphotransferase activity"/>
    <property type="evidence" value="ECO:0007669"/>
    <property type="project" value="TreeGrafter"/>
</dbReference>
<dbReference type="InterPro" id="IPR003362">
    <property type="entry name" value="Bact_transf"/>
</dbReference>
<comment type="subcellular location">
    <subcellularLocation>
        <location evidence="1">Membrane</location>
        <topology evidence="1">Multi-pass membrane protein</topology>
    </subcellularLocation>
</comment>
<feature type="transmembrane region" description="Helical" evidence="7">
    <location>
        <begin position="248"/>
        <end position="269"/>
    </location>
</feature>
<dbReference type="Pfam" id="PF02397">
    <property type="entry name" value="Bac_transf"/>
    <property type="match status" value="1"/>
</dbReference>
<dbReference type="OrthoDB" id="9808602at2"/>
<dbReference type="PANTHER" id="PTHR30576:SF21">
    <property type="entry name" value="UDP-GLUCOSE:UNDECAPRENYL-PHOSPHATE GLUCOSE-1-PHOSPHATE TRANSFERASE"/>
    <property type="match status" value="1"/>
</dbReference>
<dbReference type="InterPro" id="IPR017475">
    <property type="entry name" value="EPS_sugar_tfrase"/>
</dbReference>
<comment type="similarity">
    <text evidence="2">Belongs to the bacterial sugar transferase family.</text>
</comment>
<evidence type="ECO:0000256" key="6">
    <source>
        <dbReference type="ARBA" id="ARBA00023136"/>
    </source>
</evidence>
<dbReference type="KEGG" id="gps:C427_1041"/>
<dbReference type="RefSeq" id="WP_007640284.1">
    <property type="nucleotide sequence ID" value="NC_020514.1"/>
</dbReference>
<dbReference type="InterPro" id="IPR036291">
    <property type="entry name" value="NAD(P)-bd_dom_sf"/>
</dbReference>
<dbReference type="InterPro" id="IPR017473">
    <property type="entry name" value="Undecaprenyl-P_gluc_Ptfrase"/>
</dbReference>
<evidence type="ECO:0000256" key="4">
    <source>
        <dbReference type="ARBA" id="ARBA00022692"/>
    </source>
</evidence>
<evidence type="ECO:0000256" key="2">
    <source>
        <dbReference type="ARBA" id="ARBA00006464"/>
    </source>
</evidence>
<keyword evidence="3" id="KW-0808">Transferase</keyword>
<name>K7AUH6_9ALTE</name>
<dbReference type="HOGENOM" id="CLU_024920_0_1_6"/>
<dbReference type="GO" id="GO:0016020">
    <property type="term" value="C:membrane"/>
    <property type="evidence" value="ECO:0007669"/>
    <property type="project" value="UniProtKB-SubCell"/>
</dbReference>
<feature type="transmembrane region" description="Helical" evidence="7">
    <location>
        <begin position="44"/>
        <end position="65"/>
    </location>
</feature>
<evidence type="ECO:0000256" key="1">
    <source>
        <dbReference type="ARBA" id="ARBA00004141"/>
    </source>
</evidence>
<dbReference type="NCBIfam" id="TIGR03023">
    <property type="entry name" value="WcaJ_sugtrans"/>
    <property type="match status" value="1"/>
</dbReference>
<accession>K7AUH6</accession>
<evidence type="ECO:0000313" key="9">
    <source>
        <dbReference type="EMBL" id="AGH43150.1"/>
    </source>
</evidence>
<keyword evidence="10" id="KW-1185">Reference proteome</keyword>
<keyword evidence="5 7" id="KW-1133">Transmembrane helix</keyword>
<dbReference type="Pfam" id="PF13727">
    <property type="entry name" value="CoA_binding_3"/>
    <property type="match status" value="1"/>
</dbReference>
<evidence type="ECO:0000259" key="8">
    <source>
        <dbReference type="Pfam" id="PF02397"/>
    </source>
</evidence>
<sequence>MESYGSVTYSEHFLISFLATVGFALAGESFNLYRPWRAGFFKQLVFYTILSWAVALILVLGSLFFTKLSVSFSRVTFGLLFSLAILSLLGWSLCFALFLFHIRSKGFNTRNVAIIGLTKGAVRLAEQIQGRPETGFRLLAIYDDRAPERLDPQYHSLLQGAVAEGVTQAKQKKFNIVHIAMPLTDEASVKEILYQLGDTTDNVQLIPDFFTYCLMNATMAHVGQVQTISIYNNPMKGGSAALKRVEDIILAMGILTFIALPMLVIALGIKLTSKGPVMFKQHRYGLDGNEIKKLKFCSMTVDENGATVTQAIKNDARITPLGAFLRITSLDELPQLLNVLVGSMSVVGPRPHAVSNNEEYRKRVDYYMLRHKVKPVITGWAQINGWRGETDTIEKMQMRIKFDLEYIRHWSLWMDFKIVLFTFTKGFVGKNVY</sequence>
<feature type="transmembrane region" description="Helical" evidence="7">
    <location>
        <begin position="12"/>
        <end position="32"/>
    </location>
</feature>
<dbReference type="PATRIC" id="fig|1129794.4.peg.1029"/>
<feature type="domain" description="Bacterial sugar transferase" evidence="8">
    <location>
        <begin position="243"/>
        <end position="425"/>
    </location>
</feature>
<protein>
    <recommendedName>
        <fullName evidence="8">Bacterial sugar transferase domain-containing protein</fullName>
    </recommendedName>
</protein>
<keyword evidence="6 7" id="KW-0472">Membrane</keyword>
<dbReference type="SUPFAM" id="SSF51735">
    <property type="entry name" value="NAD(P)-binding Rossmann-fold domains"/>
    <property type="match status" value="1"/>
</dbReference>
<evidence type="ECO:0000256" key="5">
    <source>
        <dbReference type="ARBA" id="ARBA00022989"/>
    </source>
</evidence>
<reference evidence="9 10" key="1">
    <citation type="journal article" date="2013" name="Genome Announc.">
        <title>Complete Genome Sequence of Glaciecola psychrophila Strain 170T.</title>
        <authorList>
            <person name="Yin J."/>
            <person name="Chen J."/>
            <person name="Liu G."/>
            <person name="Yu Y."/>
            <person name="Song L."/>
            <person name="Wang X."/>
            <person name="Qu X."/>
        </authorList>
    </citation>
    <scope>NUCLEOTIDE SEQUENCE [LARGE SCALE GENOMIC DNA]</scope>
    <source>
        <strain evidence="9 10">170</strain>
    </source>
</reference>
<dbReference type="AlphaFoldDB" id="K7AUH6"/>
<keyword evidence="4 7" id="KW-0812">Transmembrane</keyword>
<evidence type="ECO:0000313" key="10">
    <source>
        <dbReference type="Proteomes" id="UP000011864"/>
    </source>
</evidence>
<dbReference type="STRING" id="1129794.C427_1041"/>